<proteinExistence type="predicted"/>
<dbReference type="OrthoDB" id="1991474at2"/>
<dbReference type="EMBL" id="CP002541">
    <property type="protein sequence ID" value="ADY12506.1"/>
    <property type="molecule type" value="Genomic_DNA"/>
</dbReference>
<evidence type="ECO:0000313" key="1">
    <source>
        <dbReference type="EMBL" id="ADY12506.1"/>
    </source>
</evidence>
<accession>F0RUS8</accession>
<dbReference type="RefSeq" id="WP_013606359.1">
    <property type="nucleotide sequence ID" value="NC_015152.1"/>
</dbReference>
<dbReference type="AlphaFoldDB" id="F0RUS8"/>
<evidence type="ECO:0000313" key="2">
    <source>
        <dbReference type="Proteomes" id="UP000008466"/>
    </source>
</evidence>
<evidence type="ECO:0008006" key="3">
    <source>
        <dbReference type="Google" id="ProtNLM"/>
    </source>
</evidence>
<reference evidence="2" key="1">
    <citation type="submission" date="2011-02" db="EMBL/GenBank/DDBJ databases">
        <title>Complete sequence of Spirochaeta sp. Buddy.</title>
        <authorList>
            <person name="Lucas S."/>
            <person name="Copeland A."/>
            <person name="Lapidus A."/>
            <person name="Cheng J.-F."/>
            <person name="Goodwin L."/>
            <person name="Pitluck S."/>
            <person name="Zeytun A."/>
            <person name="Detter J.C."/>
            <person name="Han C."/>
            <person name="Tapia R."/>
            <person name="Land M."/>
            <person name="Hauser L."/>
            <person name="Kyrpides N."/>
            <person name="Ivanova N."/>
            <person name="Mikhailova N."/>
            <person name="Pagani I."/>
            <person name="Ritalahti K.M."/>
            <person name="Loeffler F.E."/>
            <person name="Woyke T."/>
        </authorList>
    </citation>
    <scope>NUCLEOTIDE SEQUENCE [LARGE SCALE GENOMIC DNA]</scope>
    <source>
        <strain evidence="2">ATCC BAA-1886 / DSM 22777 / Buddy</strain>
    </source>
</reference>
<keyword evidence="2" id="KW-1185">Reference proteome</keyword>
<protein>
    <recommendedName>
        <fullName evidence="3">Glycoside hydrolase family 57</fullName>
    </recommendedName>
</protein>
<dbReference type="eggNOG" id="ENOG5033QA8">
    <property type="taxonomic scope" value="Bacteria"/>
</dbReference>
<dbReference type="HOGENOM" id="CLU_379872_0_0_12"/>
<dbReference type="Proteomes" id="UP000008466">
    <property type="component" value="Chromosome"/>
</dbReference>
<dbReference type="STRING" id="158189.SpiBuddy_0679"/>
<gene>
    <name evidence="1" type="ordered locus">SpiBuddy_0679</name>
</gene>
<dbReference type="KEGG" id="sbu:SpiBuddy_0679"/>
<sequence>MKPRDESIIYFCPRFHVNFYHSYRGDTDDEQGFGKDIRIIRGILDDLQRLESKGIFVHCAWDFDNVFSLGHIIPSHAPDILERIKGRIEIGLDEIHVMSWNNGLLSAHTPEEFNLAIGWALKAPDGSGNLDVFPTCTTIVRPQECMLTPSHLGLYKKLGIKTLSVYYSAIPFNGFGSFVPKLGIEQRYNPLLLVDAESKESMRLLPAINQGDLAEYGFSAKRMLKRIRKEQRKLTDPTDLLVLLDMDADDTFWEGFLPPSLGFAVPSFSGLYRLITSIASLSFVSFIKPSEYLATHENAGSITIGQDLADGAFDGYASWAEKYENYILWTMVTQGRSYWDAAKNLVIAANNLPPSAGFDFSRWSDVLPEELRSLAVKTIATRLKVLSTTHFGLSAPVMNVHRLQTATELAEEAILQARNFLEQVNETYGLRSEQEDFYVGTSSWKCNTLALEIQADGKIFGRTQHPDCLQTLQVNTPWIEYDAKVHHSKVQLSDTGKTMGILSLGTDVQWSRTVKVDERTQTLLIDCLIEYPTTTQQGYEKVKAERLQRTWDARWNQVAPCEIIAFEDIPLSHTVTVWKQDFGGIIQSYLLQYYAYGKNKGLASINNHVTPSWLALSDGCTGVLIAQNRKHLHGFAFCPLRQSIQAGKQTIRANPFGTYWGKQYRYPLAVTGWGRTAALLTAEHLYPSAPSYEGEQIHVGLLIASYQGSRPPQALCNLAQTFSETGACS</sequence>
<organism evidence="1 2">
    <name type="scientific">Sphaerochaeta globosa (strain ATCC BAA-1886 / DSM 22777 / Buddy)</name>
    <name type="common">Spirochaeta sp. (strain Buddy)</name>
    <dbReference type="NCBI Taxonomy" id="158189"/>
    <lineage>
        <taxon>Bacteria</taxon>
        <taxon>Pseudomonadati</taxon>
        <taxon>Spirochaetota</taxon>
        <taxon>Spirochaetia</taxon>
        <taxon>Spirochaetales</taxon>
        <taxon>Sphaerochaetaceae</taxon>
        <taxon>Sphaerochaeta</taxon>
    </lineage>
</organism>
<name>F0RUS8_SPHGB</name>